<accession>A0A7J0FQ41</accession>
<evidence type="ECO:0000256" key="4">
    <source>
        <dbReference type="ARBA" id="ARBA00022842"/>
    </source>
</evidence>
<comment type="caution">
    <text evidence="9">The sequence shown here is derived from an EMBL/GenBank/DDBJ whole genome shotgun (WGS) entry which is preliminary data.</text>
</comment>
<evidence type="ECO:0000256" key="7">
    <source>
        <dbReference type="PIRSR" id="PIRSR628472-2"/>
    </source>
</evidence>
<evidence type="ECO:0000256" key="5">
    <source>
        <dbReference type="ARBA" id="ARBA00022912"/>
    </source>
</evidence>
<dbReference type="InterPro" id="IPR028472">
    <property type="entry name" value="EYA"/>
</dbReference>
<dbReference type="GO" id="GO:0005634">
    <property type="term" value="C:nucleus"/>
    <property type="evidence" value="ECO:0007669"/>
    <property type="project" value="TreeGrafter"/>
</dbReference>
<keyword evidence="4 7" id="KW-0460">Magnesium</keyword>
<comment type="catalytic activity">
    <reaction evidence="6">
        <text>O-phospho-L-tyrosyl-[protein] + H2O = L-tyrosyl-[protein] + phosphate</text>
        <dbReference type="Rhea" id="RHEA:10684"/>
        <dbReference type="Rhea" id="RHEA-COMP:10136"/>
        <dbReference type="Rhea" id="RHEA-COMP:20101"/>
        <dbReference type="ChEBI" id="CHEBI:15377"/>
        <dbReference type="ChEBI" id="CHEBI:43474"/>
        <dbReference type="ChEBI" id="CHEBI:46858"/>
        <dbReference type="ChEBI" id="CHEBI:61978"/>
        <dbReference type="EC" id="3.1.3.48"/>
    </reaction>
</comment>
<dbReference type="EMBL" id="BJWL01000014">
    <property type="protein sequence ID" value="GFZ00835.1"/>
    <property type="molecule type" value="Genomic_DNA"/>
</dbReference>
<dbReference type="GO" id="GO:0004725">
    <property type="term" value="F:protein tyrosine phosphatase activity"/>
    <property type="evidence" value="ECO:0007669"/>
    <property type="project" value="UniProtKB-EC"/>
</dbReference>
<evidence type="ECO:0000256" key="1">
    <source>
        <dbReference type="ARBA" id="ARBA00010501"/>
    </source>
</evidence>
<keyword evidence="5" id="KW-0904">Protein phosphatase</keyword>
<evidence type="ECO:0000256" key="2">
    <source>
        <dbReference type="ARBA" id="ARBA00013064"/>
    </source>
</evidence>
<dbReference type="Gene3D" id="3.40.50.12350">
    <property type="match status" value="1"/>
</dbReference>
<dbReference type="Proteomes" id="UP000585474">
    <property type="component" value="Unassembled WGS sequence"/>
</dbReference>
<keyword evidence="10" id="KW-1185">Reference proteome</keyword>
<sequence>MSSGGLRQALLTVFMGLPLGSSLKVKVVVGETREKLPLRGLEGGSLSVVIDPSATLGDYLLLVTVERHGIGHRDSARERFSGPNVQFCVIGDGWEECDAAQAMRWPFVKIDVQPSSSHRFPGLTLTTLGHYFSVVYGNSNAPNDDD</sequence>
<keyword evidence="3" id="KW-0378">Hydrolase</keyword>
<evidence type="ECO:0000313" key="9">
    <source>
        <dbReference type="EMBL" id="GFZ00835.1"/>
    </source>
</evidence>
<organism evidence="9 10">
    <name type="scientific">Actinidia rufa</name>
    <dbReference type="NCBI Taxonomy" id="165716"/>
    <lineage>
        <taxon>Eukaryota</taxon>
        <taxon>Viridiplantae</taxon>
        <taxon>Streptophyta</taxon>
        <taxon>Embryophyta</taxon>
        <taxon>Tracheophyta</taxon>
        <taxon>Spermatophyta</taxon>
        <taxon>Magnoliopsida</taxon>
        <taxon>eudicotyledons</taxon>
        <taxon>Gunneridae</taxon>
        <taxon>Pentapetalae</taxon>
        <taxon>asterids</taxon>
        <taxon>Ericales</taxon>
        <taxon>Actinidiaceae</taxon>
        <taxon>Actinidia</taxon>
    </lineage>
</organism>
<evidence type="ECO:0000313" key="10">
    <source>
        <dbReference type="Proteomes" id="UP000585474"/>
    </source>
</evidence>
<name>A0A7J0FQ41_9ERIC</name>
<dbReference type="InterPro" id="IPR038102">
    <property type="entry name" value="EYA_dom_sf"/>
</dbReference>
<protein>
    <recommendedName>
        <fullName evidence="2">protein-tyrosine-phosphatase</fullName>
        <ecNumber evidence="2">3.1.3.48</ecNumber>
    </recommendedName>
</protein>
<dbReference type="GO" id="GO:0046872">
    <property type="term" value="F:metal ion binding"/>
    <property type="evidence" value="ECO:0007669"/>
    <property type="project" value="UniProtKB-KW"/>
</dbReference>
<dbReference type="GO" id="GO:0045739">
    <property type="term" value="P:positive regulation of DNA repair"/>
    <property type="evidence" value="ECO:0007669"/>
    <property type="project" value="TreeGrafter"/>
</dbReference>
<dbReference type="AlphaFoldDB" id="A0A7J0FQ41"/>
<keyword evidence="7" id="KW-0479">Metal-binding</keyword>
<dbReference type="OrthoDB" id="167668at2759"/>
<reference evidence="9 10" key="1">
    <citation type="submission" date="2019-07" db="EMBL/GenBank/DDBJ databases">
        <title>De Novo Assembly of kiwifruit Actinidia rufa.</title>
        <authorList>
            <person name="Sugita-Konishi S."/>
            <person name="Sato K."/>
            <person name="Mori E."/>
            <person name="Abe Y."/>
            <person name="Kisaki G."/>
            <person name="Hamano K."/>
            <person name="Suezawa K."/>
            <person name="Otani M."/>
            <person name="Fukuda T."/>
            <person name="Manabe T."/>
            <person name="Gomi K."/>
            <person name="Tabuchi M."/>
            <person name="Akimitsu K."/>
            <person name="Kataoka I."/>
        </authorList>
    </citation>
    <scope>NUCLEOTIDE SEQUENCE [LARGE SCALE GENOMIC DNA]</scope>
    <source>
        <strain evidence="10">cv. Fuchu</strain>
    </source>
</reference>
<evidence type="ECO:0000256" key="8">
    <source>
        <dbReference type="SAM" id="SignalP"/>
    </source>
</evidence>
<dbReference type="PANTHER" id="PTHR10190">
    <property type="entry name" value="EYES ABSENT"/>
    <property type="match status" value="1"/>
</dbReference>
<dbReference type="EC" id="3.1.3.48" evidence="2"/>
<feature type="chain" id="PRO_5029522293" description="protein-tyrosine-phosphatase" evidence="8">
    <location>
        <begin position="23"/>
        <end position="146"/>
    </location>
</feature>
<gene>
    <name evidence="9" type="ORF">Acr_14g0004700</name>
</gene>
<dbReference type="GO" id="GO:0030154">
    <property type="term" value="P:cell differentiation"/>
    <property type="evidence" value="ECO:0007669"/>
    <property type="project" value="TreeGrafter"/>
</dbReference>
<comment type="cofactor">
    <cofactor evidence="7">
        <name>Mg(2+)</name>
        <dbReference type="ChEBI" id="CHEBI:18420"/>
    </cofactor>
    <text evidence="7">Binds 1 Mg(2+) ion per subunit.</text>
</comment>
<evidence type="ECO:0000256" key="3">
    <source>
        <dbReference type="ARBA" id="ARBA00022801"/>
    </source>
</evidence>
<feature type="signal peptide" evidence="8">
    <location>
        <begin position="1"/>
        <end position="22"/>
    </location>
</feature>
<feature type="binding site" evidence="7">
    <location>
        <position position="92"/>
    </location>
    <ligand>
        <name>Mg(2+)</name>
        <dbReference type="ChEBI" id="CHEBI:18420"/>
    </ligand>
</feature>
<dbReference type="PANTHER" id="PTHR10190:SF16">
    <property type="entry name" value="DEVELOPMENTAL PROTEIN EYES ABSENT"/>
    <property type="match status" value="1"/>
</dbReference>
<keyword evidence="8" id="KW-0732">Signal</keyword>
<proteinExistence type="inferred from homology"/>
<comment type="similarity">
    <text evidence="1">Belongs to the HAD-like hydrolase superfamily. EYA family.</text>
</comment>
<evidence type="ECO:0000256" key="6">
    <source>
        <dbReference type="ARBA" id="ARBA00051722"/>
    </source>
</evidence>